<accession>A0A1N7FUK9</accession>
<protein>
    <recommendedName>
        <fullName evidence="3">S-adenosylmethionine tRNA ribosyltransferase</fullName>
    </recommendedName>
</protein>
<evidence type="ECO:0000313" key="1">
    <source>
        <dbReference type="EMBL" id="SIS03946.1"/>
    </source>
</evidence>
<sequence>MTPTPVSDKRIADTLLDLLDRRSPASSICPSDVARALRDDDWRALMPAVRRVADRLAADGRCEVTQRGEVVEAESARGPIRIRRPRQ</sequence>
<name>A0A1N7FUK9_9NOCA</name>
<dbReference type="AlphaFoldDB" id="A0A1N7FUK9"/>
<proteinExistence type="predicted"/>
<reference evidence="1 2" key="1">
    <citation type="submission" date="2017-01" db="EMBL/GenBank/DDBJ databases">
        <authorList>
            <person name="Mah S.A."/>
            <person name="Swanson W.J."/>
            <person name="Moy G.W."/>
            <person name="Vacquier V.D."/>
        </authorList>
    </citation>
    <scope>NUCLEOTIDE SEQUENCE [LARGE SCALE GENOMIC DNA]</scope>
    <source>
        <strain evidence="1 2">CPCC 203464</strain>
    </source>
</reference>
<dbReference type="InterPro" id="IPR036388">
    <property type="entry name" value="WH-like_DNA-bd_sf"/>
</dbReference>
<dbReference type="InterPro" id="IPR021660">
    <property type="entry name" value="DUF3253"/>
</dbReference>
<dbReference type="SUPFAM" id="SSF46785">
    <property type="entry name" value="Winged helix' DNA-binding domain"/>
    <property type="match status" value="1"/>
</dbReference>
<organism evidence="1 2">
    <name type="scientific">Williamsia sterculiae</name>
    <dbReference type="NCBI Taxonomy" id="1344003"/>
    <lineage>
        <taxon>Bacteria</taxon>
        <taxon>Bacillati</taxon>
        <taxon>Actinomycetota</taxon>
        <taxon>Actinomycetes</taxon>
        <taxon>Mycobacteriales</taxon>
        <taxon>Nocardiaceae</taxon>
        <taxon>Williamsia</taxon>
    </lineage>
</organism>
<dbReference type="Proteomes" id="UP000186218">
    <property type="component" value="Unassembled WGS sequence"/>
</dbReference>
<dbReference type="Pfam" id="PF11625">
    <property type="entry name" value="DUF3253"/>
    <property type="match status" value="1"/>
</dbReference>
<dbReference type="STRING" id="1344003.SAMN05445060_2292"/>
<dbReference type="EMBL" id="FTNT01000006">
    <property type="protein sequence ID" value="SIS03946.1"/>
    <property type="molecule type" value="Genomic_DNA"/>
</dbReference>
<dbReference type="Gene3D" id="1.10.10.10">
    <property type="entry name" value="Winged helix-like DNA-binding domain superfamily/Winged helix DNA-binding domain"/>
    <property type="match status" value="1"/>
</dbReference>
<evidence type="ECO:0008006" key="3">
    <source>
        <dbReference type="Google" id="ProtNLM"/>
    </source>
</evidence>
<gene>
    <name evidence="1" type="ORF">SAMN05445060_2292</name>
</gene>
<dbReference type="RefSeq" id="WP_083709791.1">
    <property type="nucleotide sequence ID" value="NZ_FTNT01000006.1"/>
</dbReference>
<keyword evidence="2" id="KW-1185">Reference proteome</keyword>
<dbReference type="InterPro" id="IPR036390">
    <property type="entry name" value="WH_DNA-bd_sf"/>
</dbReference>
<evidence type="ECO:0000313" key="2">
    <source>
        <dbReference type="Proteomes" id="UP000186218"/>
    </source>
</evidence>